<dbReference type="InterPro" id="IPR043502">
    <property type="entry name" value="DNA/RNA_pol_sf"/>
</dbReference>
<dbReference type="PANTHER" id="PTHR11439">
    <property type="entry name" value="GAG-POL-RELATED RETROTRANSPOSON"/>
    <property type="match status" value="1"/>
</dbReference>
<protein>
    <recommendedName>
        <fullName evidence="1">Reverse transcriptase Ty1/copia-type domain-containing protein</fullName>
    </recommendedName>
</protein>
<gene>
    <name evidence="2" type="ORF">KY290_013545</name>
</gene>
<evidence type="ECO:0000259" key="1">
    <source>
        <dbReference type="Pfam" id="PF07727"/>
    </source>
</evidence>
<feature type="domain" description="Reverse transcriptase Ty1/copia-type" evidence="1">
    <location>
        <begin position="65"/>
        <end position="144"/>
    </location>
</feature>
<evidence type="ECO:0000313" key="3">
    <source>
        <dbReference type="Proteomes" id="UP000826656"/>
    </source>
</evidence>
<dbReference type="Proteomes" id="UP000826656">
    <property type="component" value="Unassembled WGS sequence"/>
</dbReference>
<dbReference type="Pfam" id="PF07727">
    <property type="entry name" value="RVT_2"/>
    <property type="match status" value="1"/>
</dbReference>
<organism evidence="2 3">
    <name type="scientific">Solanum tuberosum</name>
    <name type="common">Potato</name>
    <dbReference type="NCBI Taxonomy" id="4113"/>
    <lineage>
        <taxon>Eukaryota</taxon>
        <taxon>Viridiplantae</taxon>
        <taxon>Streptophyta</taxon>
        <taxon>Embryophyta</taxon>
        <taxon>Tracheophyta</taxon>
        <taxon>Spermatophyta</taxon>
        <taxon>Magnoliopsida</taxon>
        <taxon>eudicotyledons</taxon>
        <taxon>Gunneridae</taxon>
        <taxon>Pentapetalae</taxon>
        <taxon>asterids</taxon>
        <taxon>lamiids</taxon>
        <taxon>Solanales</taxon>
        <taxon>Solanaceae</taxon>
        <taxon>Solanoideae</taxon>
        <taxon>Solaneae</taxon>
        <taxon>Solanum</taxon>
    </lineage>
</organism>
<accession>A0ABQ7VM22</accession>
<name>A0ABQ7VM22_SOLTU</name>
<comment type="caution">
    <text evidence="2">The sequence shown here is derived from an EMBL/GenBank/DDBJ whole genome shotgun (WGS) entry which is preliminary data.</text>
</comment>
<dbReference type="PANTHER" id="PTHR11439:SF489">
    <property type="entry name" value="RNA-DIRECTED DNA POLYMERASE"/>
    <property type="match status" value="1"/>
</dbReference>
<reference evidence="2 3" key="1">
    <citation type="journal article" date="2021" name="bioRxiv">
        <title>Chromosome-scale and haplotype-resolved genome assembly of a tetraploid potato cultivar.</title>
        <authorList>
            <person name="Sun H."/>
            <person name="Jiao W.-B."/>
            <person name="Krause K."/>
            <person name="Campoy J.A."/>
            <person name="Goel M."/>
            <person name="Folz-Donahue K."/>
            <person name="Kukat C."/>
            <person name="Huettel B."/>
            <person name="Schneeberger K."/>
        </authorList>
    </citation>
    <scope>NUCLEOTIDE SEQUENCE [LARGE SCALE GENOMIC DNA]</scope>
    <source>
        <strain evidence="2">SolTubOtavaFocal</strain>
        <tissue evidence="2">Leaves</tissue>
    </source>
</reference>
<sequence length="251" mass="28435">METCSKIQITKFDWLQVDLSDWSLHQLDVNNVFLHGNLTEDVYLAQPQGYVDSTRPDYFDVIIHLVVYVDDLIVTGNNHNAIDMFIAKLGKRFSIKDLGQLAYFLGVRVIRTPKGLYLSQRKYIKDIVERASMSGAKPVSTPLVTTNNLGLEDSAHLSDSKDYQFFVGCLQYLALTPPDIAFVTNRLAQFSHRPTTNHLVSLKRMICYLAGTMDKRIYFSKESPLVLHAFSNPDWAEIVMIVAHSSTEADV</sequence>
<dbReference type="InterPro" id="IPR013103">
    <property type="entry name" value="RVT_2"/>
</dbReference>
<dbReference type="SUPFAM" id="SSF56672">
    <property type="entry name" value="DNA/RNA polymerases"/>
    <property type="match status" value="1"/>
</dbReference>
<proteinExistence type="predicted"/>
<evidence type="ECO:0000313" key="2">
    <source>
        <dbReference type="EMBL" id="KAH0769564.1"/>
    </source>
</evidence>
<dbReference type="EMBL" id="JAIVGD010000011">
    <property type="protein sequence ID" value="KAH0769564.1"/>
    <property type="molecule type" value="Genomic_DNA"/>
</dbReference>
<keyword evidence="3" id="KW-1185">Reference proteome</keyword>